<dbReference type="PANTHER" id="PTHR21028:SF2">
    <property type="entry name" value="CYTH DOMAIN-CONTAINING PROTEIN"/>
    <property type="match status" value="1"/>
</dbReference>
<dbReference type="EMBL" id="PETY01000013">
    <property type="protein sequence ID" value="PIV45697.1"/>
    <property type="molecule type" value="Genomic_DNA"/>
</dbReference>
<sequence>MNVEVEIKIQLDSLEEVRKVLPEFGKLTKSIRQIDEYYTPYHRDFFAHKPHPIEWLRIRANPDKVIFEYDKSINKEADGQQECAHEYETGLSQPNEFRKILEFLDFKKVITINKQREYWDCKDFEVALDNVEGLGFFVEVEAKGNFENTIKAKEGCINFLKKLGVKNPENNQIKTGYPVLLLKKLYQNNEKQKSVN</sequence>
<gene>
    <name evidence="2" type="primary">cyaB</name>
    <name evidence="2" type="ORF">COS24_00835</name>
</gene>
<dbReference type="InterPro" id="IPR033469">
    <property type="entry name" value="CYTH-like_dom_sf"/>
</dbReference>
<name>A0A2M7DBB8_9BACT</name>
<dbReference type="NCBIfam" id="TIGR00318">
    <property type="entry name" value="cyaB"/>
    <property type="match status" value="1"/>
</dbReference>
<comment type="caution">
    <text evidence="2">The sequence shown here is derived from an EMBL/GenBank/DDBJ whole genome shotgun (WGS) entry which is preliminary data.</text>
</comment>
<dbReference type="Pfam" id="PF01928">
    <property type="entry name" value="CYTH"/>
    <property type="match status" value="1"/>
</dbReference>
<dbReference type="Proteomes" id="UP000229625">
    <property type="component" value="Unassembled WGS sequence"/>
</dbReference>
<feature type="domain" description="CYTH" evidence="1">
    <location>
        <begin position="2"/>
        <end position="183"/>
    </location>
</feature>
<protein>
    <submittedName>
        <fullName evidence="2">Class IV adenylate cyclase</fullName>
    </submittedName>
</protein>
<dbReference type="CDD" id="cd07890">
    <property type="entry name" value="CYTH-like_AC_IV-like"/>
    <property type="match status" value="1"/>
</dbReference>
<dbReference type="InterPro" id="IPR008173">
    <property type="entry name" value="Adenylyl_cyclase_CyaB"/>
</dbReference>
<dbReference type="SUPFAM" id="SSF55154">
    <property type="entry name" value="CYTH-like phosphatases"/>
    <property type="match status" value="1"/>
</dbReference>
<evidence type="ECO:0000313" key="2">
    <source>
        <dbReference type="EMBL" id="PIV45697.1"/>
    </source>
</evidence>
<reference evidence="3" key="1">
    <citation type="submission" date="2017-09" db="EMBL/GenBank/DDBJ databases">
        <title>Depth-based differentiation of microbial function through sediment-hosted aquifers and enrichment of novel symbionts in the deep terrestrial subsurface.</title>
        <authorList>
            <person name="Probst A.J."/>
            <person name="Ladd B."/>
            <person name="Jarett J.K."/>
            <person name="Geller-Mcgrath D.E."/>
            <person name="Sieber C.M.K."/>
            <person name="Emerson J.B."/>
            <person name="Anantharaman K."/>
            <person name="Thomas B.C."/>
            <person name="Malmstrom R."/>
            <person name="Stieglmeier M."/>
            <person name="Klingl A."/>
            <person name="Woyke T."/>
            <person name="Ryan C.M."/>
            <person name="Banfield J.F."/>
        </authorList>
    </citation>
    <scope>NUCLEOTIDE SEQUENCE [LARGE SCALE GENOMIC DNA]</scope>
</reference>
<proteinExistence type="predicted"/>
<dbReference type="AlphaFoldDB" id="A0A2M7DBB8"/>
<evidence type="ECO:0000259" key="1">
    <source>
        <dbReference type="PROSITE" id="PS51707"/>
    </source>
</evidence>
<accession>A0A2M7DBB8</accession>
<dbReference type="PANTHER" id="PTHR21028">
    <property type="entry name" value="SI:CH211-156B7.4"/>
    <property type="match status" value="1"/>
</dbReference>
<evidence type="ECO:0000313" key="3">
    <source>
        <dbReference type="Proteomes" id="UP000229625"/>
    </source>
</evidence>
<organism evidence="2 3">
    <name type="scientific">Candidatus Nealsonbacteria bacterium CG02_land_8_20_14_3_00_34_20</name>
    <dbReference type="NCBI Taxonomy" id="1974698"/>
    <lineage>
        <taxon>Bacteria</taxon>
        <taxon>Candidatus Nealsoniibacteriota</taxon>
    </lineage>
</organism>
<dbReference type="PROSITE" id="PS51707">
    <property type="entry name" value="CYTH"/>
    <property type="match status" value="1"/>
</dbReference>
<dbReference type="InterPro" id="IPR023577">
    <property type="entry name" value="CYTH_domain"/>
</dbReference>
<dbReference type="Gene3D" id="2.40.320.10">
    <property type="entry name" value="Hypothetical Protein Pfu-838710-001"/>
    <property type="match status" value="1"/>
</dbReference>